<dbReference type="FunFam" id="2.60.40.10:FF:001075">
    <property type="entry name" value="Hemicentin 1"/>
    <property type="match status" value="1"/>
</dbReference>
<keyword evidence="2" id="KW-0964">Secreted</keyword>
<evidence type="ECO:0000256" key="4">
    <source>
        <dbReference type="ARBA" id="ARBA00022536"/>
    </source>
</evidence>
<dbReference type="FunFam" id="2.60.40.10:FF:000130">
    <property type="entry name" value="Hemicentin 1"/>
    <property type="match status" value="13"/>
</dbReference>
<evidence type="ECO:0000256" key="6">
    <source>
        <dbReference type="ARBA" id="ARBA00022737"/>
    </source>
</evidence>
<dbReference type="InterPro" id="IPR000742">
    <property type="entry name" value="EGF"/>
</dbReference>
<dbReference type="GO" id="GO:0030424">
    <property type="term" value="C:axon"/>
    <property type="evidence" value="ECO:0007669"/>
    <property type="project" value="TreeGrafter"/>
</dbReference>
<evidence type="ECO:0000256" key="8">
    <source>
        <dbReference type="ARBA" id="ARBA00023157"/>
    </source>
</evidence>
<dbReference type="GeneTree" id="ENSGT00940000154614"/>
<feature type="domain" description="Ig-like" evidence="13">
    <location>
        <begin position="1615"/>
        <end position="1704"/>
    </location>
</feature>
<keyword evidence="3" id="KW-0272">Extracellular matrix</keyword>
<feature type="domain" description="Ig-like" evidence="13">
    <location>
        <begin position="3998"/>
        <end position="4084"/>
    </location>
</feature>
<keyword evidence="7" id="KW-0106">Calcium</keyword>
<dbReference type="InterPro" id="IPR001881">
    <property type="entry name" value="EGF-like_Ca-bd_dom"/>
</dbReference>
<feature type="domain" description="Ig-like" evidence="13">
    <location>
        <begin position="3019"/>
        <end position="3109"/>
    </location>
</feature>
<feature type="domain" description="Ig-like" evidence="13">
    <location>
        <begin position="1709"/>
        <end position="1797"/>
    </location>
</feature>
<dbReference type="InterPro" id="IPR013098">
    <property type="entry name" value="Ig_I-set"/>
</dbReference>
<dbReference type="SUPFAM" id="SSF48726">
    <property type="entry name" value="Immunoglobulin"/>
    <property type="match status" value="42"/>
</dbReference>
<evidence type="ECO:0000256" key="5">
    <source>
        <dbReference type="ARBA" id="ARBA00022729"/>
    </source>
</evidence>
<accession>A0A3P8WNL8</accession>
<dbReference type="Gene3D" id="2.40.155.10">
    <property type="entry name" value="Green fluorescent protein"/>
    <property type="match status" value="1"/>
</dbReference>
<feature type="domain" description="Ig-like" evidence="13">
    <location>
        <begin position="3208"/>
        <end position="3299"/>
    </location>
</feature>
<evidence type="ECO:0000259" key="12">
    <source>
        <dbReference type="PROSITE" id="PS50026"/>
    </source>
</evidence>
<dbReference type="InterPro" id="IPR013783">
    <property type="entry name" value="Ig-like_fold"/>
</dbReference>
<evidence type="ECO:0000256" key="10">
    <source>
        <dbReference type="ARBA" id="ARBA00023319"/>
    </source>
</evidence>
<dbReference type="FunFam" id="2.60.40.10:FF:000503">
    <property type="entry name" value="Hemicentin 1"/>
    <property type="match status" value="1"/>
</dbReference>
<keyword evidence="8 11" id="KW-1015">Disulfide bond</keyword>
<dbReference type="Pfam" id="PF07645">
    <property type="entry name" value="EGF_CA"/>
    <property type="match status" value="2"/>
</dbReference>
<proteinExistence type="predicted"/>
<dbReference type="InterPro" id="IPR000152">
    <property type="entry name" value="EGF-type_Asp/Asn_hydroxyl_site"/>
</dbReference>
<dbReference type="Pfam" id="PF23560">
    <property type="entry name" value="GBD_Hemicentin"/>
    <property type="match status" value="1"/>
</dbReference>
<organism evidence="15 16">
    <name type="scientific">Cynoglossus semilaevis</name>
    <name type="common">Tongue sole</name>
    <dbReference type="NCBI Taxonomy" id="244447"/>
    <lineage>
        <taxon>Eukaryota</taxon>
        <taxon>Metazoa</taxon>
        <taxon>Chordata</taxon>
        <taxon>Craniata</taxon>
        <taxon>Vertebrata</taxon>
        <taxon>Euteleostomi</taxon>
        <taxon>Actinopterygii</taxon>
        <taxon>Neopterygii</taxon>
        <taxon>Teleostei</taxon>
        <taxon>Neoteleostei</taxon>
        <taxon>Acanthomorphata</taxon>
        <taxon>Carangaria</taxon>
        <taxon>Pleuronectiformes</taxon>
        <taxon>Pleuronectoidei</taxon>
        <taxon>Cynoglossidae</taxon>
        <taxon>Cynoglossinae</taxon>
        <taxon>Cynoglossus</taxon>
    </lineage>
</organism>
<dbReference type="Gene3D" id="2.20.100.10">
    <property type="entry name" value="Thrombospondin type-1 (TSP1) repeat"/>
    <property type="match status" value="5"/>
</dbReference>
<dbReference type="SUPFAM" id="SSF53300">
    <property type="entry name" value="vWA-like"/>
    <property type="match status" value="1"/>
</dbReference>
<dbReference type="OMA" id="FPSIHWM"/>
<dbReference type="GO" id="GO:0007156">
    <property type="term" value="P:homophilic cell adhesion via plasma membrane adhesion molecules"/>
    <property type="evidence" value="ECO:0007669"/>
    <property type="project" value="TreeGrafter"/>
</dbReference>
<dbReference type="InterPro" id="IPR050958">
    <property type="entry name" value="Cell_Adh-Cytoskel_Orgn"/>
</dbReference>
<evidence type="ECO:0000313" key="16">
    <source>
        <dbReference type="Proteomes" id="UP000265120"/>
    </source>
</evidence>
<dbReference type="InterPro" id="IPR003598">
    <property type="entry name" value="Ig_sub2"/>
</dbReference>
<feature type="domain" description="Ig-like" evidence="13">
    <location>
        <begin position="2346"/>
        <end position="2434"/>
    </location>
</feature>
<dbReference type="FunFam" id="2.60.40.10:FF:000186">
    <property type="entry name" value="Hemicentin 1"/>
    <property type="match status" value="7"/>
</dbReference>
<dbReference type="FunFam" id="2.60.40.10:FF:000675">
    <property type="entry name" value="Hemicentin 1"/>
    <property type="match status" value="1"/>
</dbReference>
<feature type="domain" description="Ig-like" evidence="13">
    <location>
        <begin position="2067"/>
        <end position="2155"/>
    </location>
</feature>
<dbReference type="InterPro" id="IPR036383">
    <property type="entry name" value="TSP1_rpt_sf"/>
</dbReference>
<feature type="domain" description="Ig-like" evidence="13">
    <location>
        <begin position="1061"/>
        <end position="1138"/>
    </location>
</feature>
<dbReference type="SUPFAM" id="SSF54511">
    <property type="entry name" value="GFP-like"/>
    <property type="match status" value="1"/>
</dbReference>
<dbReference type="SMART" id="SM00209">
    <property type="entry name" value="TSP1"/>
    <property type="match status" value="6"/>
</dbReference>
<reference evidence="15" key="3">
    <citation type="submission" date="2025-09" db="UniProtKB">
        <authorList>
            <consortium name="Ensembl"/>
        </authorList>
    </citation>
    <scope>IDENTIFICATION</scope>
</reference>
<dbReference type="SUPFAM" id="SSF82895">
    <property type="entry name" value="TSP-1 type 1 repeat"/>
    <property type="match status" value="6"/>
</dbReference>
<dbReference type="GO" id="GO:0050808">
    <property type="term" value="P:synapse organization"/>
    <property type="evidence" value="ECO:0007669"/>
    <property type="project" value="TreeGrafter"/>
</dbReference>
<dbReference type="CDD" id="cd00096">
    <property type="entry name" value="Ig"/>
    <property type="match status" value="9"/>
</dbReference>
<feature type="domain" description="Ig-like" evidence="13">
    <location>
        <begin position="4269"/>
        <end position="4354"/>
    </location>
</feature>
<keyword evidence="6" id="KW-0677">Repeat</keyword>
<dbReference type="SMART" id="SM00406">
    <property type="entry name" value="IGv"/>
    <property type="match status" value="20"/>
</dbReference>
<evidence type="ECO:0000256" key="11">
    <source>
        <dbReference type="PROSITE-ProRule" id="PRU00076"/>
    </source>
</evidence>
<dbReference type="InterPro" id="IPR056475">
    <property type="entry name" value="GBD_Hemicentin/VWA7"/>
</dbReference>
<name>A0A3P8WNL8_CYNSE</name>
<sequence length="5026" mass="541086">EIGPVTITTDPKKFQYELRELYVQGGGDCPEMSVGAIKIALEISLPGSYIYVFTDARSKDYRLTQEVLQLIQQKQSQVVFVLTGDCDDRTHVGYKVYEEIASTSSGQVFHLDKKQVNEVLKWVEEAVQSSKVHLLSTDHSNGVSNTWQMPFDPSLKQITVALSGPAPDIEIKNPEGKVVEKGDSLTELLHIPNSARVINIKDPQPGMWSIKTSSNGRHSVRISGLSTIDFRTSSRPVQGIPTHILINTTGLSPLARPDRLELLSVSGEVIKTLPIGYFPERKPYGLWNITEFIPPKEAFFLRVTGFDQDGYLFQRVSSVSFSSIIPGSPKVMMPPTTPGYYLQKGAITCQVESLIPFTLRFSRDGKRLGPDQLFSASWEMAQVNLKDEGYYDCVAVSSAGTGRARTFLDVSEPPPAVTVEGNVTASPGSSVILTCRVVSTVHFNLTWLRGGHDVHLDPRLQILSNRSLQVSSVDPDHSGWYECVAVNEGGRTAGRVYLSVQELPKVSVEPRAQTFISGDDLKIRCTASGYPAPKLVWTHNDMFITASSRLRLSPDGSLVIRNTEQKDEGVYSCLASNVAGTDTATSTVTYMESPVVTVALSEILISIGETTVMACSASGVPQPEIWWYKGDAQIHPSALVEVDAVGGTLIIKDTQKTDAGGYRCVAVNAAGTSSGLISLDVGAAPEFVREPSDVAADIGLSVSLPCLVQGHPEPEVTWRRQDYVDLFNTPRTQGSITQSKEGLQITNLWVEDEGVYICEAHNHFGKIQTQARVTVTGLVLPVIAMSPPVLSVIEDQQVTLPCVLLAGNPLPERQWLHDYSLVTSDQYVTVRKDGSLHIERVTLDDAGDYTCLAENAVGATNHTTTVNVYVLPTIQYGPQVFTTIEGTPISLPCRASGVPAPEITWTKGGKLLYLGGPHFSLDSDGSLHLNSPSGNETGEFICTATNAAGYATRKVQLTVYVRPRSSADGSGASAEPTKMSVIEGEDAVLPCDVLSVPPPTISWAKERQLISPFSPRHTQLPSGSMKILDTRASDSGLYVCVASNIAGNLTQSVQLSVLVPPSIQAGPRVMKVQVGFPVELPCAVRGFPEPTLTWTKDGKSFAVSHDGSLMLKHVGLDDEGTYTCTATNTAGRDEAQVQLLVQVPPVVEILEPPFNSPLQERVANQRIAFPCPAKGFPKPVIRWLRNGQELTGNEPGVSILEDGTLLLLTSVSPLDNGEYVCAAANDAGSTERKYQLKVNVPPDFHSSETPGNVSVVLSQPTNLVCDVTGSPTPVITWYKDETPVVASDNIQILDGGKTLTLLKADTADAGSYSCKAINIAGSKEKDFFLDVLVPPIIVGSEPVKDVAATLKEEIIFECKVQGVPFPTIQWYKDRKLVFLGDPNLEVTNRGQVLRIKSARLGDQARYQCSVVNTAGKQTKDFNLSVYVPPSIKGGNFTTEVTALQDTVVTLECEARGVPAPTITWYRNGEAVLSSRQTQYVERGHYLKITHAQASDAGLYTCRVTSVAGSAEKAFTLDVFLPPTILGGEDGPAERVVTLSKALILDCEAGGHPPPSLTWLKDGVPVYDGESVRMLEQGRQLEIISATVSDSGRYVCVATSIAGEKEVMYDVRVIVPPFVDGAEDVTNVRVILNTPLELECEATGTPPPVITWYKDGKQVRHGEGLRVASSGRRLIVSRAQVSDTARFQCVATNDAGDHERDFNVVVHVPPSIRSTGPAERSVVLHKPISLECISSGIPPPSITWIKDGRPVDTTQDHLKLESAGRILKVTAAQLEDSGKYTCLATNAAGEAQQHIRLSVHEPPSIPYSGEIINQTILSGFSTELECKATGSPLPAITWYKDGRPVTSAAGVTLLKRGQVLEIERAQFFFFFNYFIHSSIPPIISSRGGTVTVVVNEAARLECEATGVPLPSLTWLKDGSPVASVSHGIQVLSGGRVLSLSSAQVSDTGRYTCVAVNAGGEQNRDYDLRVYVPPNIKGEEVNTTVMLGQSVDLQCQSDAVPPPTLSWRKDGRPLFSPLFRKPGLAILDDGSLLKIDSTQVQDSGRYTCEATNVAGKTEKNYNLNVWISPSIHGSEEVTRLTVTEGSLITLVCESSGIPPPSLSWRKDGKCLKSDQRVRVLSGGRQLQISSAERTDAASYTCTASSAAGTSSKEYSLQVYVRPSIKHGSTEDVTVTRGGNVTLQCAAEGVPRPAVTWLKDGRPVTGHHGAKVLNEGQLLQIKDAKVSDTGRYTCIAVNVAGQADSKYDISVNVPPSIIGQMQVPENVSVVVKNPVALNCEASGIPLPAVSWLKDGRPIKATSSVRILSGGRSLRLMHASVEDAGRYTCIVSNSAGEEKKTFDIDVLVPPSIVKEGTVVDTKVKEKHNITLTCEASGNPVPEIKWLKDGQLLLPNSRHQILSHGRFLHISGAQVADTGRYSCHASNSAGDRSRHFNLNVLVSPTIVGLIPEGFTEEVTVTLSNPTSLVCEVQSYPPAIITWLKDGTVFESRRNIRVLPGGRTLQILNAKEEDAGRYTCVATNEAGETLKHYEVKVYVPPQINKNDIPGEGLTPKEVKIKVNSTLTLECEAEAIPTPALQWYKDGQILQADHHVSITANGRIVQIKHAQVSDTGRYTCIATNIAGEDEKDFDVNIQVPPNFHRPQGLGESTSVPGLGGDVRDVILNNPLSLYCESNAVPPPTLTWYKDGRMLTSNDKVLILPGGRVLQIPRAQAEDTGRYTCVAVNEAGEDSIQYDVRVLLPPSIRGADSDVPDEVTVLVNKTTQLECHVDGTPAPKITWFKDSQSISSGGPHRILSNGRTLQVLNAQVSDTGRYVCAAENVAGSADKSFNVNVHVPPTIIGPSPENVTVVVNNFVSLACEAIGFPPPTLSWLNDRGPIQGNTNALIMPGGRLLQILKAKVSDAGKYSCVAMNAAGEASKNIHLTVFVPPSIRDSSGDSPVMVNVLVGKSVTLECESNAVPPPTITWYKNGRAVTESGNVQLLAKGQMLHIKGSEVSDTGQYVCKATNVAGQVDKNFHLNIYVPPSIDGPKEERVIETISNPVTFSCDATGIPPPSLTWLKNGRPIGNSDSLEMHIFSGGSKLQIARSQLSDSGTYMCLASNVEGKARKSYQLTIQVPPSISGSEMPSEMGVLLNESVQLVCRVQGSPRPTIQWLKDGRVITSGASRGLRISRDNSTLTVSRAHSSDSGKYTCVATNPAGEEDRIYNLNVYVPPVINGNNENVFEELTTVLDSSINIECVATGSPPPQLNWLRNGLPLPVSSHIRLLSAGQVLRITRTQVSDGGTYTCVASNRAGVHNRHYNLQVYVPPSLDGAGSTEDVTVVRGNFVSLMCVADGVPTPSVSWFKEGESLLPDLHLIYLNLNTTMQIIQAQVNDTGLYTCAANNTAGQANRHFNLKVLGEYPPHIKGSGRPTEVSVVVNNVLELHCEASGIPTPSLTWLKDGRPLPQTDSARLIRGQVLIVASAQLEDTGRYSCLASSPAGDDDKEFQVLVHVPPNIAGESSPQNVSVLQNRQMTLECKSDAVPPPTLTWLKDGQPLKLILSLVVLNTSQHFSAVSVLVNQPTVLECIVSGVPTPRVTWRKHGAVLAGNSLRYTFADDGSLHIHSAQVTDTGRYLCMAANPAGTQRKRVDLQVYVPPSITEGRTNVTVTVNVQTTLSCEATGIPKPTVSWKKNGRAINTDQNQNMYRQLSSGSLVVIAPTVEDTAVYECEVTNEAGNQTRSIDLTVQVPPSIADEPTELTVTRLSPVVIACTASGVPEPSIHWSKDGMKLPQEGQGFNILPTGPVEISSAELSHAGHYTCTAKNAAGSTQRHVLLTVQELPVIQSHPPSLDVILNNPITLPCGATGSPRPTITWQKEGINIPTPGGGFTVLPNGSLQIAKASVWDAGTYICVAQNPAGTALGKTKLKVQVPPVISSETQTYVAPVDSSVMLQCRADGSPPPLVTWHKDGQPLVESVRQRVLSSGSLQITFVQPTDSGRYTCTAANAAGTVSIEMRLTVQIPPTIRDGEQEVAVVENSQAQLVCAADGFPQPSLSWEKDGIPLSESTAEYTILPSGELVIDTAQLDDAGTYTCVATNAVGQDSRTVTLTIQTHPAFTELLGDIALNKGERLLLTCGVSGIPPPRITWVFNNNVVPVYYDHMNGHSELVIERVSKEDSGTYTCVAENIVGTIKSLGFVYVKEPPIIDGDFHSNRIEPLGGNAILNCEVRGDPLPTIQWSKNGINIQITNRIRQLDNGSLAIYGTVGEDAGNYMCVATNDAGVVERSVTLTLQSAPTITVEPAETVVDAGTTVLLNCQAEGEPTPMIEWSKQGRPLLASDRFSSLINGSLRISSAQKEDTAEYECVARNLLGSVLVRVTLTVRVHGGYSEWTDWGHCSVSCGVGSQKRQRRCNSPLPANGGRQCEGLGSERRSCQGKPCPVDGHWSEWSLWEECSRSCGQGNRTRIRTCSNPPAQHGGKPCEGKAVEVIMCSVRPCPVAGNWGTWLPWSPCSETCGKGMHSRVRLCNNPPPAFDGPHCEGTDTQTQVCKDRPCPVDGKWTSWVSWGACSVSCGGGTRQRTRLCSSPAPQNGGRQCEGNDVHIDFCNSEPCPSDGNWGPWGSWGSCSKTCNGGQMRRYRTCDNPRPANGGRACAGADTQIQRCSTASCPVDGTWGQWQSWGQCSASCGGGERTRVRLCNSPTPSNGGRLCPGDSSQLSRCNSQACPGGPQKARGSIIGNINDIDFGIAILNATITDNKSGGRIIKATVTNIPRNLGPAMRKLISILNPVYWTTAEEVGEAVNGYTLTGGVFRRETQVEFATGEILRMTHVTRGLDSDGALLLDIVVNGHISQLPSHSEINIKDYTEDYIQTGPGQVYALSTRMFSIDRQSVPYSWNHTISYDLSRGKMPYLVETLQATAISALYHPLEEMLEYSIQAIIAKGDRSNQCPQGFTLVSAGPYCADENECEAGNPCSHTCHNAMGTYYCSCPRGLTISADGRTCQDIDECSLAGNVCHDGQECENTIGSYRCVMRCGRGFRRTADGLSCAGGSTSST</sequence>
<dbReference type="PROSITE" id="PS00010">
    <property type="entry name" value="ASX_HYDROXYL"/>
    <property type="match status" value="1"/>
</dbReference>
<dbReference type="PANTHER" id="PTHR45080">
    <property type="entry name" value="CONTACTIN 5"/>
    <property type="match status" value="1"/>
</dbReference>
<feature type="domain" description="Ig-like" evidence="13">
    <location>
        <begin position="2252"/>
        <end position="2341"/>
    </location>
</feature>
<feature type="domain" description="Ig-like" evidence="13">
    <location>
        <begin position="3491"/>
        <end position="3531"/>
    </location>
</feature>
<feature type="domain" description="Ig-like" evidence="13">
    <location>
        <begin position="3114"/>
        <end position="3204"/>
    </location>
</feature>
<keyword evidence="5" id="KW-0732">Signal</keyword>
<dbReference type="Proteomes" id="UP000265120">
    <property type="component" value="Chromosome 2"/>
</dbReference>
<keyword evidence="9" id="KW-0325">Glycoprotein</keyword>
<feature type="domain" description="Ig-like" evidence="13">
    <location>
        <begin position="3633"/>
        <end position="3721"/>
    </location>
</feature>
<feature type="disulfide bond" evidence="11">
    <location>
        <begin position="4939"/>
        <end position="4949"/>
    </location>
</feature>
<feature type="domain" description="Ig-like" evidence="13">
    <location>
        <begin position="3817"/>
        <end position="3905"/>
    </location>
</feature>
<protein>
    <submittedName>
        <fullName evidence="15">Hemicentin 1</fullName>
    </submittedName>
</protein>
<evidence type="ECO:0000256" key="7">
    <source>
        <dbReference type="ARBA" id="ARBA00022837"/>
    </source>
</evidence>
<dbReference type="InterPro" id="IPR036465">
    <property type="entry name" value="vWFA_dom_sf"/>
</dbReference>
<feature type="domain" description="Ig-like" evidence="13">
    <location>
        <begin position="3304"/>
        <end position="3392"/>
    </location>
</feature>
<dbReference type="SUPFAM" id="SSF57184">
    <property type="entry name" value="Growth factor receptor domain"/>
    <property type="match status" value="1"/>
</dbReference>
<dbReference type="FunFam" id="2.60.40.10:FF:000890">
    <property type="entry name" value="Hemicentin 1"/>
    <property type="match status" value="1"/>
</dbReference>
<dbReference type="FunFam" id="2.20.100.10:FF:000007">
    <property type="entry name" value="Thrombospondin 1"/>
    <property type="match status" value="4"/>
</dbReference>
<dbReference type="SMART" id="SM00682">
    <property type="entry name" value="G2F"/>
    <property type="match status" value="1"/>
</dbReference>
<dbReference type="SMART" id="SM00179">
    <property type="entry name" value="EGF_CA"/>
    <property type="match status" value="2"/>
</dbReference>
<dbReference type="InterPro" id="IPR007110">
    <property type="entry name" value="Ig-like_dom"/>
</dbReference>
<dbReference type="Pfam" id="PF13927">
    <property type="entry name" value="Ig_3"/>
    <property type="match status" value="8"/>
</dbReference>
<feature type="domain" description="Ig-like" evidence="13">
    <location>
        <begin position="2160"/>
        <end position="2247"/>
    </location>
</feature>
<dbReference type="InterPro" id="IPR018097">
    <property type="entry name" value="EGF_Ca-bd_CS"/>
</dbReference>
<evidence type="ECO:0000256" key="9">
    <source>
        <dbReference type="ARBA" id="ARBA00023180"/>
    </source>
</evidence>
<dbReference type="Ensembl" id="ENSCSET00000027476.1">
    <property type="protein sequence ID" value="ENSCSEP00000027111.1"/>
    <property type="gene ID" value="ENSCSEG00000017242.1"/>
</dbReference>
<feature type="domain" description="Ig-like" evidence="13">
    <location>
        <begin position="504"/>
        <end position="589"/>
    </location>
</feature>
<feature type="domain" description="Ig-like" evidence="13">
    <location>
        <begin position="4177"/>
        <end position="4264"/>
    </location>
</feature>
<dbReference type="InterPro" id="IPR000884">
    <property type="entry name" value="TSP1_rpt"/>
</dbReference>
<evidence type="ECO:0000256" key="2">
    <source>
        <dbReference type="ARBA" id="ARBA00022525"/>
    </source>
</evidence>
<dbReference type="InParanoid" id="A0A3P8WNL8"/>
<feature type="domain" description="Ig-like" evidence="13">
    <location>
        <begin position="3399"/>
        <end position="3484"/>
    </location>
</feature>
<reference evidence="15" key="2">
    <citation type="submission" date="2025-08" db="UniProtKB">
        <authorList>
            <consortium name="Ensembl"/>
        </authorList>
    </citation>
    <scope>IDENTIFICATION</scope>
</reference>
<dbReference type="FunFam" id="2.60.40.10:FF:001131">
    <property type="entry name" value="Hemicentin 1"/>
    <property type="match status" value="1"/>
</dbReference>
<dbReference type="PROSITE" id="PS50835">
    <property type="entry name" value="IG_LIKE"/>
    <property type="match status" value="44"/>
</dbReference>
<dbReference type="CDD" id="cd00255">
    <property type="entry name" value="nidG2"/>
    <property type="match status" value="1"/>
</dbReference>
<dbReference type="InterPro" id="IPR013106">
    <property type="entry name" value="Ig_V-set"/>
</dbReference>
<feature type="domain" description="Ig-like" evidence="13">
    <location>
        <begin position="2925"/>
        <end position="3015"/>
    </location>
</feature>
<feature type="domain" description="Ig-like" evidence="13">
    <location>
        <begin position="685"/>
        <end position="774"/>
    </location>
</feature>
<feature type="domain" description="Ig-like" evidence="13">
    <location>
        <begin position="2634"/>
        <end position="2733"/>
    </location>
</feature>
<evidence type="ECO:0000256" key="3">
    <source>
        <dbReference type="ARBA" id="ARBA00022530"/>
    </source>
</evidence>
<dbReference type="FunFam" id="2.20.100.10:FF:000002">
    <property type="entry name" value="Unc-5 netrin receptor C"/>
    <property type="match status" value="1"/>
</dbReference>
<evidence type="ECO:0000259" key="14">
    <source>
        <dbReference type="PROSITE" id="PS50993"/>
    </source>
</evidence>
<dbReference type="InterPro" id="IPR009017">
    <property type="entry name" value="GFP"/>
</dbReference>
<feature type="domain" description="Ig-like" evidence="13">
    <location>
        <begin position="1429"/>
        <end position="1515"/>
    </location>
</feature>
<dbReference type="FunFam" id="2.10.25.10:FF:000008">
    <property type="entry name" value="Signal peptide, CUB domain, EGF-like 2"/>
    <property type="match status" value="1"/>
</dbReference>
<feature type="domain" description="Ig-like" evidence="13">
    <location>
        <begin position="1802"/>
        <end position="1841"/>
    </location>
</feature>
<dbReference type="FunFam" id="2.60.40.10:FF:000706">
    <property type="entry name" value="Hemicentin 1"/>
    <property type="match status" value="1"/>
</dbReference>
<evidence type="ECO:0000259" key="13">
    <source>
        <dbReference type="PROSITE" id="PS50835"/>
    </source>
</evidence>
<dbReference type="InterPro" id="IPR006605">
    <property type="entry name" value="G2_nidogen/fibulin_G2F"/>
</dbReference>
<feature type="domain" description="Ig-like" evidence="13">
    <location>
        <begin position="1522"/>
        <end position="1607"/>
    </location>
</feature>
<dbReference type="SMART" id="SM00408">
    <property type="entry name" value="IGc2"/>
    <property type="match status" value="43"/>
</dbReference>
<dbReference type="FunFam" id="2.60.40.10:FF:000824">
    <property type="entry name" value="Hemicentin 1"/>
    <property type="match status" value="1"/>
</dbReference>
<dbReference type="FunFam" id="2.60.40.10:FF:000032">
    <property type="entry name" value="palladin isoform X1"/>
    <property type="match status" value="4"/>
</dbReference>
<feature type="domain" description="Ig-like" evidence="13">
    <location>
        <begin position="594"/>
        <end position="678"/>
    </location>
</feature>
<dbReference type="FunFam" id="2.60.40.10:FF:000708">
    <property type="entry name" value="Hemicentin 1"/>
    <property type="match status" value="1"/>
</dbReference>
<feature type="domain" description="Ig-like" evidence="13">
    <location>
        <begin position="2535"/>
        <end position="2629"/>
    </location>
</feature>
<feature type="domain" description="Ig-like" evidence="13">
    <location>
        <begin position="1972"/>
        <end position="2062"/>
    </location>
</feature>
<dbReference type="InterPro" id="IPR036179">
    <property type="entry name" value="Ig-like_dom_sf"/>
</dbReference>
<feature type="domain" description="Ig-like" evidence="13">
    <location>
        <begin position="3907"/>
        <end position="3993"/>
    </location>
</feature>
<feature type="domain" description="Ig-like" evidence="13">
    <location>
        <begin position="329"/>
        <end position="411"/>
    </location>
</feature>
<feature type="domain" description="Ig-like" evidence="13">
    <location>
        <begin position="1879"/>
        <end position="1967"/>
    </location>
</feature>
<reference evidence="15 16" key="1">
    <citation type="journal article" date="2014" name="Nat. Genet.">
        <title>Whole-genome sequence of a flatfish provides insights into ZW sex chromosome evolution and adaptation to a benthic lifestyle.</title>
        <authorList>
            <person name="Chen S."/>
            <person name="Zhang G."/>
            <person name="Shao C."/>
            <person name="Huang Q."/>
            <person name="Liu G."/>
            <person name="Zhang P."/>
            <person name="Song W."/>
            <person name="An N."/>
            <person name="Chalopin D."/>
            <person name="Volff J.N."/>
            <person name="Hong Y."/>
            <person name="Li Q."/>
            <person name="Sha Z."/>
            <person name="Zhou H."/>
            <person name="Xie M."/>
            <person name="Yu Q."/>
            <person name="Liu Y."/>
            <person name="Xiang H."/>
            <person name="Wang N."/>
            <person name="Wu K."/>
            <person name="Yang C."/>
            <person name="Zhou Q."/>
            <person name="Liao X."/>
            <person name="Yang L."/>
            <person name="Hu Q."/>
            <person name="Zhang J."/>
            <person name="Meng L."/>
            <person name="Jin L."/>
            <person name="Tian Y."/>
            <person name="Lian J."/>
            <person name="Yang J."/>
            <person name="Miao G."/>
            <person name="Liu S."/>
            <person name="Liang Z."/>
            <person name="Yan F."/>
            <person name="Li Y."/>
            <person name="Sun B."/>
            <person name="Zhang H."/>
            <person name="Zhang J."/>
            <person name="Zhu Y."/>
            <person name="Du M."/>
            <person name="Zhao Y."/>
            <person name="Schartl M."/>
            <person name="Tang Q."/>
            <person name="Wang J."/>
        </authorList>
    </citation>
    <scope>NUCLEOTIDE SEQUENCE</scope>
</reference>
<evidence type="ECO:0000256" key="1">
    <source>
        <dbReference type="ARBA" id="ARBA00004498"/>
    </source>
</evidence>
<feature type="domain" description="Ig-like" evidence="13">
    <location>
        <begin position="414"/>
        <end position="499"/>
    </location>
</feature>
<feature type="domain" description="Ig-like" evidence="13">
    <location>
        <begin position="781"/>
        <end position="867"/>
    </location>
</feature>
<feature type="domain" description="Ig-like" evidence="13">
    <location>
        <begin position="3532"/>
        <end position="3628"/>
    </location>
</feature>
<dbReference type="InterPro" id="IPR003599">
    <property type="entry name" value="Ig_sub"/>
</dbReference>
<dbReference type="PROSITE" id="PS50092">
    <property type="entry name" value="TSP1"/>
    <property type="match status" value="6"/>
</dbReference>
<feature type="domain" description="Ig-like" evidence="13">
    <location>
        <begin position="872"/>
        <end position="958"/>
    </location>
</feature>
<dbReference type="InterPro" id="IPR049883">
    <property type="entry name" value="NOTCH1_EGF-like"/>
</dbReference>
<dbReference type="STRING" id="244447.ENSCSEP00000027111"/>
<feature type="domain" description="EGF-like" evidence="12">
    <location>
        <begin position="4935"/>
        <end position="4974"/>
    </location>
</feature>
<dbReference type="SMART" id="SM00181">
    <property type="entry name" value="EGF"/>
    <property type="match status" value="2"/>
</dbReference>
<feature type="domain" description="Ig-like" evidence="13">
    <location>
        <begin position="963"/>
        <end position="1056"/>
    </location>
</feature>
<dbReference type="GO" id="GO:0008046">
    <property type="term" value="F:axon guidance receptor activity"/>
    <property type="evidence" value="ECO:0007669"/>
    <property type="project" value="TreeGrafter"/>
</dbReference>
<evidence type="ECO:0000313" key="15">
    <source>
        <dbReference type="Ensembl" id="ENSCSEP00000027111.1"/>
    </source>
</evidence>
<dbReference type="GO" id="GO:0043025">
    <property type="term" value="C:neuronal cell body"/>
    <property type="evidence" value="ECO:0007669"/>
    <property type="project" value="TreeGrafter"/>
</dbReference>
<dbReference type="InterPro" id="IPR009030">
    <property type="entry name" value="Growth_fac_rcpt_cys_sf"/>
</dbReference>
<feature type="domain" description="Ig-like" evidence="13">
    <location>
        <begin position="1144"/>
        <end position="1239"/>
    </location>
</feature>
<dbReference type="PROSITE" id="PS50026">
    <property type="entry name" value="EGF_3"/>
    <property type="match status" value="1"/>
</dbReference>
<dbReference type="FunFam" id="2.60.40.10:FF:000285">
    <property type="entry name" value="Hemicentin 1"/>
    <property type="match status" value="4"/>
</dbReference>
<feature type="domain" description="Ig-like" evidence="13">
    <location>
        <begin position="2832"/>
        <end position="2920"/>
    </location>
</feature>
<comment type="caution">
    <text evidence="11">Lacks conserved residue(s) required for the propagation of feature annotation.</text>
</comment>
<dbReference type="FunFam" id="2.20.100.10:FF:000067">
    <property type="entry name" value="Hemicentin 1"/>
    <property type="match status" value="1"/>
</dbReference>
<dbReference type="PROSITE" id="PS01187">
    <property type="entry name" value="EGF_CA"/>
    <property type="match status" value="1"/>
</dbReference>
<dbReference type="GO" id="GO:0005886">
    <property type="term" value="C:plasma membrane"/>
    <property type="evidence" value="ECO:0007669"/>
    <property type="project" value="TreeGrafter"/>
</dbReference>
<dbReference type="PROSITE" id="PS50993">
    <property type="entry name" value="NIDOGEN_G2"/>
    <property type="match status" value="1"/>
</dbReference>
<feature type="domain" description="Nidogen G2 beta-barrel" evidence="14">
    <location>
        <begin position="4700"/>
        <end position="4921"/>
    </location>
</feature>
<dbReference type="GO" id="GO:0005509">
    <property type="term" value="F:calcium ion binding"/>
    <property type="evidence" value="ECO:0007669"/>
    <property type="project" value="InterPro"/>
</dbReference>
<dbReference type="Pfam" id="PF25106">
    <property type="entry name" value="VWA_4"/>
    <property type="match status" value="1"/>
</dbReference>
<dbReference type="FunFam" id="2.60.40.10:FF:000594">
    <property type="entry name" value="Hemicentin 1"/>
    <property type="match status" value="1"/>
</dbReference>
<keyword evidence="10" id="KW-0393">Immunoglobulin domain</keyword>
<dbReference type="FunFam" id="2.60.40.10:FF:000726">
    <property type="entry name" value="Hemicentin 1"/>
    <property type="match status" value="1"/>
</dbReference>
<dbReference type="CDD" id="cd00054">
    <property type="entry name" value="EGF_CA"/>
    <property type="match status" value="2"/>
</dbReference>
<feature type="domain" description="Ig-like" evidence="13">
    <location>
        <begin position="1334"/>
        <end position="1424"/>
    </location>
</feature>
<feature type="domain" description="Ig-like" evidence="13">
    <location>
        <begin position="2738"/>
        <end position="2828"/>
    </location>
</feature>
<dbReference type="Gene3D" id="2.60.40.10">
    <property type="entry name" value="Immunoglobulins"/>
    <property type="match status" value="44"/>
</dbReference>
<comment type="subcellular location">
    <subcellularLocation>
        <location evidence="1">Secreted</location>
        <location evidence="1">Extracellular space</location>
        <location evidence="1">Extracellular matrix</location>
    </subcellularLocation>
</comment>
<dbReference type="Gene3D" id="2.10.25.10">
    <property type="entry name" value="Laminin"/>
    <property type="match status" value="2"/>
</dbReference>
<dbReference type="Pfam" id="PF00090">
    <property type="entry name" value="TSP_1"/>
    <property type="match status" value="6"/>
</dbReference>
<feature type="domain" description="Ig-like" evidence="13">
    <location>
        <begin position="2439"/>
        <end position="2530"/>
    </location>
</feature>
<dbReference type="InterPro" id="IPR056861">
    <property type="entry name" value="HMCN1-like_VWA"/>
</dbReference>
<feature type="domain" description="Ig-like" evidence="13">
    <location>
        <begin position="4089"/>
        <end position="4161"/>
    </location>
</feature>
<dbReference type="PANTHER" id="PTHR45080:SF34">
    <property type="entry name" value="MYOSIN LIGHT CHAIN KINASE, SMOOTH MUSCLE-LIKE"/>
    <property type="match status" value="1"/>
</dbReference>
<dbReference type="FunFam" id="2.60.40.10:FF:000279">
    <property type="entry name" value="Hemicentin 1"/>
    <property type="match status" value="1"/>
</dbReference>
<keyword evidence="16" id="KW-1185">Reference proteome</keyword>
<dbReference type="FunFam" id="2.40.155.10:FF:000002">
    <property type="entry name" value="Hemicentin 1"/>
    <property type="match status" value="1"/>
</dbReference>
<dbReference type="FunFam" id="2.60.40.10:FF:000699">
    <property type="entry name" value="Hemicentin 1"/>
    <property type="match status" value="1"/>
</dbReference>
<dbReference type="Pfam" id="PF07679">
    <property type="entry name" value="I-set"/>
    <property type="match status" value="34"/>
</dbReference>
<feature type="domain" description="Ig-like" evidence="13">
    <location>
        <begin position="3726"/>
        <end position="3812"/>
    </location>
</feature>
<dbReference type="SMART" id="SM00409">
    <property type="entry name" value="IG"/>
    <property type="match status" value="42"/>
</dbReference>
<feature type="domain" description="Ig-like" evidence="13">
    <location>
        <begin position="1242"/>
        <end position="1330"/>
    </location>
</feature>
<dbReference type="Pfam" id="PF07474">
    <property type="entry name" value="G2F"/>
    <property type="match status" value="1"/>
</dbReference>
<keyword evidence="4 11" id="KW-0245">EGF-like domain</keyword>